<accession>A0A7S3B282</accession>
<feature type="domain" description="RRM" evidence="3">
    <location>
        <begin position="381"/>
        <end position="458"/>
    </location>
</feature>
<sequence length="663" mass="71317">MALESLIWREVSHSVARSDSSSSVTQSDACTHSPPSVMANSDFGASPSINGKEDQQQFLPLPLLPSFLPRQDQQQFLALPLLPTSLPTSLPSMQPVLQPMLPKLPALHPLPLQAQIQPQQWHTMPSPASVPPPTVSPSLLLPVVTPPSSQAFHMPLPQQPASQPLEQQPLNYQDQSSPQHPYCLYVSGFDESLQPEALLVYFSQFGQVLDVHIPKRPSTRHALPFGFVTFAADQSFSAALAIQHTFSGKPLFVAAAQPRHSGPGEMSHTRYVQQGPPQSGRLPNDRLFVGKLPDHFGEARLAAYFERFGPLCDVYVPKEHHSGRSQGFAFVTFATEVGLSAALAAAPHIVDGAVLKVTAAAPRELGPAAPLETTAPMQQFDRLFVGKLPEHVDEEMLGVHFARFGTLTDVYLPREYKSDRTRGFGFVKFAAEAAASAALAASPHNLDGAVLELKRAQPKWSGNSSGREHSARPPRAGGEGRGRRRYGGGEPRSHYQAAELDVFGRPHQPPHASHVQPPMVAPHAHPSSYGIHACAGTNRANNHSHGSSGHSGCSNALSKGLSTEGGDTYTQPASHPTGDGSAGAGAFDLTSLEPTFIQQMQQMQQMRQMQQMQQLLKGIDVAGNAATPPVQHPSSTLHTQAAYGTSLRGLGNLNLSGRHEAQQ</sequence>
<feature type="region of interest" description="Disordered" evidence="2">
    <location>
        <begin position="18"/>
        <end position="52"/>
    </location>
</feature>
<reference evidence="4" key="1">
    <citation type="submission" date="2021-01" db="EMBL/GenBank/DDBJ databases">
        <authorList>
            <person name="Corre E."/>
            <person name="Pelletier E."/>
            <person name="Niang G."/>
            <person name="Scheremetjew M."/>
            <person name="Finn R."/>
            <person name="Kale V."/>
            <person name="Holt S."/>
            <person name="Cochrane G."/>
            <person name="Meng A."/>
            <person name="Brown T."/>
            <person name="Cohen L."/>
        </authorList>
    </citation>
    <scope>NUCLEOTIDE SEQUENCE</scope>
    <source>
        <strain evidence="4">CCMP281</strain>
    </source>
</reference>
<dbReference type="PANTHER" id="PTHR48035">
    <property type="entry name" value="HETEROGENEOUS NUCLEAR RIBONUCLEOPROTEIN 1"/>
    <property type="match status" value="1"/>
</dbReference>
<feature type="compositionally biased region" description="Low complexity" evidence="2">
    <location>
        <begin position="541"/>
        <end position="555"/>
    </location>
</feature>
<dbReference type="InterPro" id="IPR035979">
    <property type="entry name" value="RBD_domain_sf"/>
</dbReference>
<dbReference type="SUPFAM" id="SSF54928">
    <property type="entry name" value="RNA-binding domain, RBD"/>
    <property type="match status" value="3"/>
</dbReference>
<dbReference type="PANTHER" id="PTHR48035:SF2">
    <property type="entry name" value="RNA-BINDING REGION RNP-1 DOMAIN-CONTAINING PROTEIN"/>
    <property type="match status" value="1"/>
</dbReference>
<feature type="domain" description="RRM" evidence="3">
    <location>
        <begin position="182"/>
        <end position="258"/>
    </location>
</feature>
<keyword evidence="1" id="KW-0694">RNA-binding</keyword>
<organism evidence="4">
    <name type="scientific">Haptolina ericina</name>
    <dbReference type="NCBI Taxonomy" id="156174"/>
    <lineage>
        <taxon>Eukaryota</taxon>
        <taxon>Haptista</taxon>
        <taxon>Haptophyta</taxon>
        <taxon>Prymnesiophyceae</taxon>
        <taxon>Prymnesiales</taxon>
        <taxon>Prymnesiaceae</taxon>
        <taxon>Haptolina</taxon>
    </lineage>
</organism>
<feature type="region of interest" description="Disordered" evidence="2">
    <location>
        <begin position="504"/>
        <end position="526"/>
    </location>
</feature>
<dbReference type="SMART" id="SM00360">
    <property type="entry name" value="RRM"/>
    <property type="match status" value="3"/>
</dbReference>
<feature type="compositionally biased region" description="Low complexity" evidence="2">
    <location>
        <begin position="18"/>
        <end position="27"/>
    </location>
</feature>
<dbReference type="InterPro" id="IPR000504">
    <property type="entry name" value="RRM_dom"/>
</dbReference>
<dbReference type="InterPro" id="IPR012677">
    <property type="entry name" value="Nucleotide-bd_a/b_plait_sf"/>
</dbReference>
<gene>
    <name evidence="4" type="ORF">HERI1096_LOCUS20988</name>
</gene>
<dbReference type="Gene3D" id="3.30.70.330">
    <property type="match status" value="3"/>
</dbReference>
<dbReference type="GO" id="GO:0003723">
    <property type="term" value="F:RNA binding"/>
    <property type="evidence" value="ECO:0007669"/>
    <property type="project" value="UniProtKB-UniRule"/>
</dbReference>
<name>A0A7S3B282_9EUKA</name>
<evidence type="ECO:0000313" key="4">
    <source>
        <dbReference type="EMBL" id="CAE0120287.1"/>
    </source>
</evidence>
<feature type="region of interest" description="Disordered" evidence="2">
    <location>
        <begin position="457"/>
        <end position="492"/>
    </location>
</feature>
<dbReference type="CDD" id="cd00590">
    <property type="entry name" value="RRM_SF"/>
    <property type="match status" value="1"/>
</dbReference>
<evidence type="ECO:0000256" key="1">
    <source>
        <dbReference type="PROSITE-ProRule" id="PRU00176"/>
    </source>
</evidence>
<proteinExistence type="predicted"/>
<protein>
    <recommendedName>
        <fullName evidence="3">RRM domain-containing protein</fullName>
    </recommendedName>
</protein>
<dbReference type="EMBL" id="HBHX01037705">
    <property type="protein sequence ID" value="CAE0120287.1"/>
    <property type="molecule type" value="Transcribed_RNA"/>
</dbReference>
<feature type="region of interest" description="Disordered" evidence="2">
    <location>
        <begin position="540"/>
        <end position="587"/>
    </location>
</feature>
<dbReference type="Pfam" id="PF00076">
    <property type="entry name" value="RRM_1"/>
    <property type="match status" value="3"/>
</dbReference>
<dbReference type="InterPro" id="IPR053260">
    <property type="entry name" value="hnRNP"/>
</dbReference>
<dbReference type="PROSITE" id="PS50102">
    <property type="entry name" value="RRM"/>
    <property type="match status" value="3"/>
</dbReference>
<feature type="domain" description="RRM" evidence="3">
    <location>
        <begin position="285"/>
        <end position="362"/>
    </location>
</feature>
<dbReference type="AlphaFoldDB" id="A0A7S3B282"/>
<evidence type="ECO:0000259" key="3">
    <source>
        <dbReference type="PROSITE" id="PS50102"/>
    </source>
</evidence>
<evidence type="ECO:0000256" key="2">
    <source>
        <dbReference type="SAM" id="MobiDB-lite"/>
    </source>
</evidence>